<name>F2IJ79_FLUTR</name>
<dbReference type="STRING" id="755732.Fluta_2970"/>
<keyword evidence="2" id="KW-1185">Reference proteome</keyword>
<sequence length="249" mass="26556">MARQTGLIKLKGTLDNVNFYKSKDGNMARMKTSVDGARIANDPAFVRTRENGQEFGSSAKAGKLVRGALRTLLQVASDGGVTARMTKVMTLIKNFDTQSARGGRTVANGIADPAAKELLKGFNFNNRSAMGSVFFKPFTVDTNTGEISIPGLIPINDLNFPQGATHVSFKSGWAKVDFMDGGSEVQLSPAANLLIDSTLANVNLTPPQAPQGAGTNIFVLCIEFFQEVNGAQYSLKNGAYNVLTIVDVS</sequence>
<dbReference type="eggNOG" id="ENOG502Z8F9">
    <property type="taxonomic scope" value="Bacteria"/>
</dbReference>
<dbReference type="OrthoDB" id="645138at2"/>
<proteinExistence type="predicted"/>
<dbReference type="KEGG" id="fte:Fluta_2970"/>
<dbReference type="EMBL" id="CP002542">
    <property type="protein sequence ID" value="AEA44949.1"/>
    <property type="molecule type" value="Genomic_DNA"/>
</dbReference>
<evidence type="ECO:0000313" key="2">
    <source>
        <dbReference type="Proteomes" id="UP000007463"/>
    </source>
</evidence>
<evidence type="ECO:0000313" key="1">
    <source>
        <dbReference type="EMBL" id="AEA44949.1"/>
    </source>
</evidence>
<reference evidence="2" key="2">
    <citation type="submission" date="2011-02" db="EMBL/GenBank/DDBJ databases">
        <title>The complete genome of Fluviicola taffensis DSM 16823.</title>
        <authorList>
            <consortium name="US DOE Joint Genome Institute (JGI-PGF)"/>
            <person name="Lucas S."/>
            <person name="Copeland A."/>
            <person name="Lapidus A."/>
            <person name="Bruce D."/>
            <person name="Goodwin L."/>
            <person name="Pitluck S."/>
            <person name="Kyrpides N."/>
            <person name="Mavromatis K."/>
            <person name="Ivanova N."/>
            <person name="Mikhailova N."/>
            <person name="Pagani I."/>
            <person name="Chertkov O."/>
            <person name="Detter J.C."/>
            <person name="Han C."/>
            <person name="Tapia R."/>
            <person name="Land M."/>
            <person name="Hauser L."/>
            <person name="Markowitz V."/>
            <person name="Cheng J.-F."/>
            <person name="Hugenholtz P."/>
            <person name="Woyke T."/>
            <person name="Wu D."/>
            <person name="Tindall B."/>
            <person name="Pomrenke H.G."/>
            <person name="Brambilla E."/>
            <person name="Klenk H.-P."/>
            <person name="Eisen J.A."/>
        </authorList>
    </citation>
    <scope>NUCLEOTIDE SEQUENCE [LARGE SCALE GENOMIC DNA]</scope>
    <source>
        <strain evidence="2">DSM 16823 / RW262 / RW262</strain>
    </source>
</reference>
<dbReference type="RefSeq" id="WP_013687718.1">
    <property type="nucleotide sequence ID" value="NC_015321.1"/>
</dbReference>
<protein>
    <submittedName>
        <fullName evidence="1">Uncharacterized protein</fullName>
    </submittedName>
</protein>
<accession>F2IJ79</accession>
<dbReference type="Proteomes" id="UP000007463">
    <property type="component" value="Chromosome"/>
</dbReference>
<dbReference type="HOGENOM" id="CLU_076073_0_0_10"/>
<organism evidence="1 2">
    <name type="scientific">Fluviicola taffensis (strain DSM 16823 / NCIMB 13979 / RW262)</name>
    <dbReference type="NCBI Taxonomy" id="755732"/>
    <lineage>
        <taxon>Bacteria</taxon>
        <taxon>Pseudomonadati</taxon>
        <taxon>Bacteroidota</taxon>
        <taxon>Flavobacteriia</taxon>
        <taxon>Flavobacteriales</taxon>
        <taxon>Crocinitomicaceae</taxon>
        <taxon>Fluviicola</taxon>
    </lineage>
</organism>
<gene>
    <name evidence="1" type="ordered locus">Fluta_2970</name>
</gene>
<dbReference type="AlphaFoldDB" id="F2IJ79"/>
<reference evidence="1 2" key="1">
    <citation type="journal article" date="2011" name="Stand. Genomic Sci.">
        <title>Complete genome sequence of the gliding freshwater bacterium Fluviicola taffensis type strain (RW262).</title>
        <authorList>
            <person name="Woyke T."/>
            <person name="Chertkov O."/>
            <person name="Lapidus A."/>
            <person name="Nolan M."/>
            <person name="Lucas S."/>
            <person name="Del Rio T.G."/>
            <person name="Tice H."/>
            <person name="Cheng J.F."/>
            <person name="Tapia R."/>
            <person name="Han C."/>
            <person name="Goodwin L."/>
            <person name="Pitluck S."/>
            <person name="Liolios K."/>
            <person name="Pagani I."/>
            <person name="Ivanova N."/>
            <person name="Huntemann M."/>
            <person name="Mavromatis K."/>
            <person name="Mikhailova N."/>
            <person name="Pati A."/>
            <person name="Chen A."/>
            <person name="Palaniappan K."/>
            <person name="Land M."/>
            <person name="Hauser L."/>
            <person name="Brambilla E.M."/>
            <person name="Rohde M."/>
            <person name="Mwirichia R."/>
            <person name="Sikorski J."/>
            <person name="Tindall B.J."/>
            <person name="Goker M."/>
            <person name="Bristow J."/>
            <person name="Eisen J.A."/>
            <person name="Markowitz V."/>
            <person name="Hugenholtz P."/>
            <person name="Klenk H.P."/>
            <person name="Kyrpides N.C."/>
        </authorList>
    </citation>
    <scope>NUCLEOTIDE SEQUENCE [LARGE SCALE GENOMIC DNA]</scope>
    <source>
        <strain evidence="2">DSM 16823 / RW262 / RW262</strain>
    </source>
</reference>